<comment type="caution">
    <text evidence="3">The sequence shown here is derived from an EMBL/GenBank/DDBJ whole genome shotgun (WGS) entry which is preliminary data.</text>
</comment>
<dbReference type="InterPro" id="IPR006016">
    <property type="entry name" value="UspA"/>
</dbReference>
<comment type="similarity">
    <text evidence="1">Belongs to the universal stress protein A family.</text>
</comment>
<feature type="domain" description="UspA" evidence="2">
    <location>
        <begin position="8"/>
        <end position="146"/>
    </location>
</feature>
<feature type="domain" description="UspA" evidence="2">
    <location>
        <begin position="153"/>
        <end position="281"/>
    </location>
</feature>
<evidence type="ECO:0000313" key="4">
    <source>
        <dbReference type="Proteomes" id="UP001589608"/>
    </source>
</evidence>
<reference evidence="3 4" key="1">
    <citation type="submission" date="2024-09" db="EMBL/GenBank/DDBJ databases">
        <authorList>
            <person name="Sun Q."/>
            <person name="Mori K."/>
        </authorList>
    </citation>
    <scope>NUCLEOTIDE SEQUENCE [LARGE SCALE GENOMIC DNA]</scope>
    <source>
        <strain evidence="3 4">JCM 3307</strain>
    </source>
</reference>
<name>A0ABV5MCU0_9ACTN</name>
<dbReference type="InterPro" id="IPR006015">
    <property type="entry name" value="Universal_stress_UspA"/>
</dbReference>
<dbReference type="EMBL" id="JBHMCA010000049">
    <property type="protein sequence ID" value="MFB9446667.1"/>
    <property type="molecule type" value="Genomic_DNA"/>
</dbReference>
<accession>A0ABV5MCU0</accession>
<organism evidence="3 4">
    <name type="scientific">Dactylosporangium vinaceum</name>
    <dbReference type="NCBI Taxonomy" id="53362"/>
    <lineage>
        <taxon>Bacteria</taxon>
        <taxon>Bacillati</taxon>
        <taxon>Actinomycetota</taxon>
        <taxon>Actinomycetes</taxon>
        <taxon>Micromonosporales</taxon>
        <taxon>Micromonosporaceae</taxon>
        <taxon>Dactylosporangium</taxon>
    </lineage>
</organism>
<dbReference type="InterPro" id="IPR014729">
    <property type="entry name" value="Rossmann-like_a/b/a_fold"/>
</dbReference>
<evidence type="ECO:0000259" key="2">
    <source>
        <dbReference type="Pfam" id="PF00582"/>
    </source>
</evidence>
<dbReference type="Gene3D" id="3.40.50.620">
    <property type="entry name" value="HUPs"/>
    <property type="match status" value="2"/>
</dbReference>
<dbReference type="SUPFAM" id="SSF52402">
    <property type="entry name" value="Adenine nucleotide alpha hydrolases-like"/>
    <property type="match status" value="2"/>
</dbReference>
<dbReference type="PRINTS" id="PR01438">
    <property type="entry name" value="UNVRSLSTRESS"/>
</dbReference>
<dbReference type="Pfam" id="PF00582">
    <property type="entry name" value="Usp"/>
    <property type="match status" value="2"/>
</dbReference>
<dbReference type="PANTHER" id="PTHR46268:SF6">
    <property type="entry name" value="UNIVERSAL STRESS PROTEIN UP12"/>
    <property type="match status" value="1"/>
</dbReference>
<keyword evidence="4" id="KW-1185">Reference proteome</keyword>
<sequence>MDTQPDQQRIVVGFDGSPEAGAALDWAVDEAERTGCRLHIVHAYQVGWPIGYFDQPTAPAVEHTRRRADQLVAAAVAAVRARRPGLPVTGIAVHDAPAPALILTGTPHTRLIVVGSRGAGGVAGLLLGSVSRQVASHSYVPVVVVRGRATAGPVVVGTDGSPAADAALESAFAAAEARHAPLVAVRAYVPPATRPAAIDGLEATERAALDASLQGWRDKYPGVAVTASLGVGSPGPMLINRSRGAQLLVVGSRGRGVLTGLLLGSTGHQLMQHAACPVVVAHTRTAA</sequence>
<dbReference type="Proteomes" id="UP001589608">
    <property type="component" value="Unassembled WGS sequence"/>
</dbReference>
<evidence type="ECO:0000256" key="1">
    <source>
        <dbReference type="ARBA" id="ARBA00008791"/>
    </source>
</evidence>
<gene>
    <name evidence="3" type="ORF">ACFFTR_26560</name>
</gene>
<protein>
    <submittedName>
        <fullName evidence="3">Universal stress protein</fullName>
    </submittedName>
</protein>
<dbReference type="PANTHER" id="PTHR46268">
    <property type="entry name" value="STRESS RESPONSE PROTEIN NHAX"/>
    <property type="match status" value="1"/>
</dbReference>
<evidence type="ECO:0000313" key="3">
    <source>
        <dbReference type="EMBL" id="MFB9446667.1"/>
    </source>
</evidence>
<dbReference type="RefSeq" id="WP_223104583.1">
    <property type="nucleotide sequence ID" value="NZ_CP061913.1"/>
</dbReference>
<proteinExistence type="inferred from homology"/>